<proteinExistence type="predicted"/>
<protein>
    <submittedName>
        <fullName evidence="1">Uncharacterized protein</fullName>
    </submittedName>
</protein>
<name>A0A232EME0_9HYME</name>
<dbReference type="AlphaFoldDB" id="A0A232EME0"/>
<evidence type="ECO:0000313" key="1">
    <source>
        <dbReference type="EMBL" id="OXU19507.1"/>
    </source>
</evidence>
<reference evidence="1 2" key="1">
    <citation type="journal article" date="2017" name="Curr. Biol.">
        <title>The Evolution of Venom by Co-option of Single-Copy Genes.</title>
        <authorList>
            <person name="Martinson E.O."/>
            <person name="Mrinalini"/>
            <person name="Kelkar Y.D."/>
            <person name="Chang C.H."/>
            <person name="Werren J.H."/>
        </authorList>
    </citation>
    <scope>NUCLEOTIDE SEQUENCE [LARGE SCALE GENOMIC DNA]</scope>
    <source>
        <strain evidence="1 2">Alberta</strain>
        <tissue evidence="1">Whole body</tissue>
    </source>
</reference>
<dbReference type="Proteomes" id="UP000215335">
    <property type="component" value="Unassembled WGS sequence"/>
</dbReference>
<organism evidence="1 2">
    <name type="scientific">Trichomalopsis sarcophagae</name>
    <dbReference type="NCBI Taxonomy" id="543379"/>
    <lineage>
        <taxon>Eukaryota</taxon>
        <taxon>Metazoa</taxon>
        <taxon>Ecdysozoa</taxon>
        <taxon>Arthropoda</taxon>
        <taxon>Hexapoda</taxon>
        <taxon>Insecta</taxon>
        <taxon>Pterygota</taxon>
        <taxon>Neoptera</taxon>
        <taxon>Endopterygota</taxon>
        <taxon>Hymenoptera</taxon>
        <taxon>Apocrita</taxon>
        <taxon>Proctotrupomorpha</taxon>
        <taxon>Chalcidoidea</taxon>
        <taxon>Pteromalidae</taxon>
        <taxon>Pteromalinae</taxon>
        <taxon>Trichomalopsis</taxon>
    </lineage>
</organism>
<sequence length="50" mass="5814">MYSQANGKPSPWRVSFFYFFRSLTSAAAPRIHLFYGSRTTYPTADTYILK</sequence>
<gene>
    <name evidence="1" type="ORF">TSAR_000854</name>
</gene>
<keyword evidence="2" id="KW-1185">Reference proteome</keyword>
<accession>A0A232EME0</accession>
<dbReference type="EMBL" id="NNAY01003382">
    <property type="protein sequence ID" value="OXU19507.1"/>
    <property type="molecule type" value="Genomic_DNA"/>
</dbReference>
<evidence type="ECO:0000313" key="2">
    <source>
        <dbReference type="Proteomes" id="UP000215335"/>
    </source>
</evidence>
<comment type="caution">
    <text evidence="1">The sequence shown here is derived from an EMBL/GenBank/DDBJ whole genome shotgun (WGS) entry which is preliminary data.</text>
</comment>